<dbReference type="PANTHER" id="PTHR46771">
    <property type="entry name" value="DETERIN"/>
    <property type="match status" value="1"/>
</dbReference>
<evidence type="ECO:0000256" key="17">
    <source>
        <dbReference type="ARBA" id="ARBA00023328"/>
    </source>
</evidence>
<keyword evidence="20" id="KW-1185">Reference proteome</keyword>
<evidence type="ECO:0000313" key="19">
    <source>
        <dbReference type="Ensembl" id="ENSOKIP00005008680.1"/>
    </source>
</evidence>
<reference evidence="19" key="1">
    <citation type="submission" date="2025-08" db="UniProtKB">
        <authorList>
            <consortium name="Ensembl"/>
        </authorList>
    </citation>
    <scope>IDENTIFICATION</scope>
</reference>
<dbReference type="GO" id="GO:0046872">
    <property type="term" value="F:metal ion binding"/>
    <property type="evidence" value="ECO:0007669"/>
    <property type="project" value="UniProtKB-KW"/>
</dbReference>
<evidence type="ECO:0000256" key="7">
    <source>
        <dbReference type="ARBA" id="ARBA00022553"/>
    </source>
</evidence>
<evidence type="ECO:0000256" key="18">
    <source>
        <dbReference type="SAM" id="Phobius"/>
    </source>
</evidence>
<keyword evidence="5" id="KW-0158">Chromosome</keyword>
<evidence type="ECO:0000256" key="16">
    <source>
        <dbReference type="ARBA" id="ARBA00023306"/>
    </source>
</evidence>
<dbReference type="PANTHER" id="PTHR46771:SF3">
    <property type="entry name" value="BACULOVIRAL IAP REPEAT-CONTAINING PROTEIN 5"/>
    <property type="match status" value="1"/>
</dbReference>
<gene>
    <name evidence="19" type="primary">birc5a</name>
</gene>
<proteinExistence type="inferred from homology"/>
<evidence type="ECO:0000256" key="3">
    <source>
        <dbReference type="ARBA" id="ARBA00004584"/>
    </source>
</evidence>
<dbReference type="Ensembl" id="ENSOKIT00005009219.1">
    <property type="protein sequence ID" value="ENSOKIP00005008680.1"/>
    <property type="gene ID" value="ENSOKIG00005003843.1"/>
</dbReference>
<dbReference type="Proteomes" id="UP000694557">
    <property type="component" value="Unassembled WGS sequence"/>
</dbReference>
<evidence type="ECO:0000256" key="6">
    <source>
        <dbReference type="ARBA" id="ARBA00022490"/>
    </source>
</evidence>
<sequence length="188" mass="21704">MTLLATHQSKHRMQTSAEISKTFSFASGVAIVSFFASYFKLLVERVMDPFSEDHTKMYFYETRLNTYVGWPFEEGCACTPENMAKAGFIHTPTENSPDIAKCFFCLKELEGWEPDDDPEKEHKSHSPSCNFISLKKSVNDLTVEEFLKLQKEKQKFHIKKYCNEAITKFEEAAKSRRGEIIKTAMDEE</sequence>
<evidence type="ECO:0000256" key="9">
    <source>
        <dbReference type="ARBA" id="ARBA00022723"/>
    </source>
</evidence>
<dbReference type="GO" id="GO:0051301">
    <property type="term" value="P:cell division"/>
    <property type="evidence" value="ECO:0007669"/>
    <property type="project" value="UniProtKB-KW"/>
</dbReference>
<protein>
    <submittedName>
        <fullName evidence="19">Baculoviral IAP repeat containing 5a</fullName>
    </submittedName>
</protein>
<evidence type="ECO:0000256" key="15">
    <source>
        <dbReference type="ARBA" id="ARBA00023242"/>
    </source>
</evidence>
<dbReference type="KEGG" id="oki:109900053"/>
<dbReference type="GO" id="GO:0005634">
    <property type="term" value="C:nucleus"/>
    <property type="evidence" value="ECO:0007669"/>
    <property type="project" value="UniProtKB-SubCell"/>
</dbReference>
<reference evidence="19" key="2">
    <citation type="submission" date="2025-09" db="UniProtKB">
        <authorList>
            <consortium name="Ensembl"/>
        </authorList>
    </citation>
    <scope>IDENTIFICATION</scope>
</reference>
<dbReference type="GO" id="GO:0005819">
    <property type="term" value="C:spindle"/>
    <property type="evidence" value="ECO:0007669"/>
    <property type="project" value="UniProtKB-SubCell"/>
</dbReference>
<keyword evidence="12" id="KW-0862">Zinc</keyword>
<evidence type="ECO:0000256" key="8">
    <source>
        <dbReference type="ARBA" id="ARBA00022618"/>
    </source>
</evidence>
<dbReference type="FunFam" id="1.10.1170.10:FF:000009">
    <property type="entry name" value="Baculoviral IAP repeat-containing protein 5"/>
    <property type="match status" value="1"/>
</dbReference>
<keyword evidence="14" id="KW-0206">Cytoskeleton</keyword>
<dbReference type="SMART" id="SM00238">
    <property type="entry name" value="BIR"/>
    <property type="match status" value="1"/>
</dbReference>
<keyword evidence="9" id="KW-0479">Metal-binding</keyword>
<keyword evidence="13" id="KW-0832">Ubl conjugation</keyword>
<dbReference type="CDD" id="cd00022">
    <property type="entry name" value="BIR"/>
    <property type="match status" value="1"/>
</dbReference>
<keyword evidence="6" id="KW-0963">Cytoplasm</keyword>
<dbReference type="AlphaFoldDB" id="A0A8C7CT43"/>
<keyword evidence="18" id="KW-1133">Transmembrane helix</keyword>
<dbReference type="Gene3D" id="1.10.1170.10">
    <property type="entry name" value="Inhibitor Of Apoptosis Protein (2mihbC-IAP-1), Chain A"/>
    <property type="match status" value="1"/>
</dbReference>
<evidence type="ECO:0000256" key="14">
    <source>
        <dbReference type="ARBA" id="ARBA00023212"/>
    </source>
</evidence>
<evidence type="ECO:0000256" key="1">
    <source>
        <dbReference type="ARBA" id="ARBA00004123"/>
    </source>
</evidence>
<keyword evidence="8" id="KW-0132">Cell division</keyword>
<evidence type="ECO:0000256" key="10">
    <source>
        <dbReference type="ARBA" id="ARBA00022776"/>
    </source>
</evidence>
<keyword evidence="16" id="KW-0131">Cell cycle</keyword>
<evidence type="ECO:0000256" key="13">
    <source>
        <dbReference type="ARBA" id="ARBA00022843"/>
    </source>
</evidence>
<evidence type="ECO:0000256" key="11">
    <source>
        <dbReference type="ARBA" id="ARBA00022829"/>
    </source>
</evidence>
<accession>A0A8C7CT43</accession>
<dbReference type="PROSITE" id="PS50143">
    <property type="entry name" value="BIR_REPEAT_2"/>
    <property type="match status" value="1"/>
</dbReference>
<evidence type="ECO:0000256" key="5">
    <source>
        <dbReference type="ARBA" id="ARBA00022454"/>
    </source>
</evidence>
<dbReference type="InterPro" id="IPR051190">
    <property type="entry name" value="Baculoviral_IAP"/>
</dbReference>
<comment type="similarity">
    <text evidence="4">Belongs to the IAP family.</text>
</comment>
<keyword evidence="17" id="KW-0137">Centromere</keyword>
<dbReference type="Pfam" id="PF00653">
    <property type="entry name" value="BIR"/>
    <property type="match status" value="1"/>
</dbReference>
<comment type="subcellular location">
    <subcellularLocation>
        <location evidence="3">Chromosome</location>
        <location evidence="3">Centromere</location>
    </subcellularLocation>
    <subcellularLocation>
        <location evidence="2">Cytoplasm</location>
        <location evidence="2">Cytoskeleton</location>
        <location evidence="2">Spindle</location>
    </subcellularLocation>
    <subcellularLocation>
        <location evidence="1">Nucleus</location>
    </subcellularLocation>
</comment>
<dbReference type="InterPro" id="IPR001370">
    <property type="entry name" value="BIR_rpt"/>
</dbReference>
<name>A0A8C7CT43_ONCKI</name>
<keyword evidence="10" id="KW-0498">Mitosis</keyword>
<keyword evidence="15" id="KW-0539">Nucleus</keyword>
<evidence type="ECO:0000313" key="20">
    <source>
        <dbReference type="Proteomes" id="UP000694557"/>
    </source>
</evidence>
<keyword evidence="7" id="KW-0597">Phosphoprotein</keyword>
<evidence type="ECO:0000256" key="2">
    <source>
        <dbReference type="ARBA" id="ARBA00004186"/>
    </source>
</evidence>
<feature type="transmembrane region" description="Helical" evidence="18">
    <location>
        <begin position="23"/>
        <end position="43"/>
    </location>
</feature>
<keyword evidence="18" id="KW-0812">Transmembrane</keyword>
<dbReference type="CTD" id="373110"/>
<evidence type="ECO:0000256" key="4">
    <source>
        <dbReference type="ARBA" id="ARBA00006672"/>
    </source>
</evidence>
<dbReference type="SUPFAM" id="SSF57924">
    <property type="entry name" value="Inhibitor of apoptosis (IAP) repeat"/>
    <property type="match status" value="1"/>
</dbReference>
<evidence type="ECO:0000256" key="12">
    <source>
        <dbReference type="ARBA" id="ARBA00022833"/>
    </source>
</evidence>
<dbReference type="GO" id="GO:0007059">
    <property type="term" value="P:chromosome segregation"/>
    <property type="evidence" value="ECO:0007669"/>
    <property type="project" value="UniProtKB-KW"/>
</dbReference>
<organism evidence="19 20">
    <name type="scientific">Oncorhynchus kisutch</name>
    <name type="common">Coho salmon</name>
    <name type="synonym">Salmo kisutch</name>
    <dbReference type="NCBI Taxonomy" id="8019"/>
    <lineage>
        <taxon>Eukaryota</taxon>
        <taxon>Metazoa</taxon>
        <taxon>Chordata</taxon>
        <taxon>Craniata</taxon>
        <taxon>Vertebrata</taxon>
        <taxon>Euteleostomi</taxon>
        <taxon>Actinopterygii</taxon>
        <taxon>Neopterygii</taxon>
        <taxon>Teleostei</taxon>
        <taxon>Protacanthopterygii</taxon>
        <taxon>Salmoniformes</taxon>
        <taxon>Salmonidae</taxon>
        <taxon>Salmoninae</taxon>
        <taxon>Oncorhynchus</taxon>
    </lineage>
</organism>
<keyword evidence="18" id="KW-0472">Membrane</keyword>
<dbReference type="GO" id="GO:0000775">
    <property type="term" value="C:chromosome, centromeric region"/>
    <property type="evidence" value="ECO:0007669"/>
    <property type="project" value="UniProtKB-SubCell"/>
</dbReference>
<dbReference type="GeneTree" id="ENSGT00510000047537"/>
<keyword evidence="11" id="KW-0159">Chromosome partition</keyword>